<dbReference type="InterPro" id="IPR017850">
    <property type="entry name" value="Alkaline_phosphatase_core_sf"/>
</dbReference>
<dbReference type="Proteomes" id="UP000011625">
    <property type="component" value="Unassembled WGS sequence"/>
</dbReference>
<name>M0N8G8_9EURY</name>
<gene>
    <name evidence="1" type="ORF">C450_08777</name>
</gene>
<dbReference type="STRING" id="1227456.C450_08777"/>
<proteinExistence type="predicted"/>
<dbReference type="PANTHER" id="PTHR10151">
    <property type="entry name" value="ECTONUCLEOTIDE PYROPHOSPHATASE/PHOSPHODIESTERASE"/>
    <property type="match status" value="1"/>
</dbReference>
<dbReference type="OrthoDB" id="33550at2157"/>
<organism evidence="1 2">
    <name type="scientific">Halococcus salifodinae DSM 8989</name>
    <dbReference type="NCBI Taxonomy" id="1227456"/>
    <lineage>
        <taxon>Archaea</taxon>
        <taxon>Methanobacteriati</taxon>
        <taxon>Methanobacteriota</taxon>
        <taxon>Stenosarchaea group</taxon>
        <taxon>Halobacteria</taxon>
        <taxon>Halobacteriales</taxon>
        <taxon>Halococcaceae</taxon>
        <taxon>Halococcus</taxon>
    </lineage>
</organism>
<dbReference type="Gene3D" id="3.40.720.10">
    <property type="entry name" value="Alkaline Phosphatase, subunit A"/>
    <property type="match status" value="1"/>
</dbReference>
<evidence type="ECO:0000313" key="2">
    <source>
        <dbReference type="Proteomes" id="UP000011625"/>
    </source>
</evidence>
<dbReference type="AlphaFoldDB" id="M0N8G8"/>
<comment type="caution">
    <text evidence="1">The sequence shown here is derived from an EMBL/GenBank/DDBJ whole genome shotgun (WGS) entry which is preliminary data.</text>
</comment>
<reference evidence="1 2" key="1">
    <citation type="journal article" date="2014" name="PLoS Genet.">
        <title>Phylogenetically driven sequencing of extremely halophilic archaea reveals strategies for static and dynamic osmo-response.</title>
        <authorList>
            <person name="Becker E.A."/>
            <person name="Seitzer P.M."/>
            <person name="Tritt A."/>
            <person name="Larsen D."/>
            <person name="Krusor M."/>
            <person name="Yao A.I."/>
            <person name="Wu D."/>
            <person name="Madern D."/>
            <person name="Eisen J.A."/>
            <person name="Darling A.E."/>
            <person name="Facciotti M.T."/>
        </authorList>
    </citation>
    <scope>NUCLEOTIDE SEQUENCE [LARGE SCALE GENOMIC DNA]</scope>
    <source>
        <strain evidence="1 2">DSM 8989</strain>
    </source>
</reference>
<dbReference type="RefSeq" id="WP_005042627.1">
    <property type="nucleotide sequence ID" value="NZ_AOME01000051.1"/>
</dbReference>
<protein>
    <submittedName>
        <fullName evidence="1">Type I phosphodiesterase/nucleotide pyrophosphatase</fullName>
    </submittedName>
</protein>
<dbReference type="Pfam" id="PF01663">
    <property type="entry name" value="Phosphodiest"/>
    <property type="match status" value="1"/>
</dbReference>
<dbReference type="PANTHER" id="PTHR10151:SF120">
    <property type="entry name" value="BIS(5'-ADENOSYL)-TRIPHOSPHATASE"/>
    <property type="match status" value="1"/>
</dbReference>
<dbReference type="InterPro" id="IPR002591">
    <property type="entry name" value="Phosphodiest/P_Trfase"/>
</dbReference>
<dbReference type="EMBL" id="AOME01000051">
    <property type="protein sequence ID" value="EMA53394.1"/>
    <property type="molecule type" value="Genomic_DNA"/>
</dbReference>
<evidence type="ECO:0000313" key="1">
    <source>
        <dbReference type="EMBL" id="EMA53394.1"/>
    </source>
</evidence>
<dbReference type="PATRIC" id="fig|1227456.3.peg.1770"/>
<sequence length="421" mass="45993">MLRTDLAATLREDELAPGLVRPAWEDYCFGNVADTVLSLFGDDARRPLPEDVFDGVDTEGVEHVVVALVDGFGWNHFRRAQPDHPFLDTLAERATVTPLTSIYPSETAAAITAHNTTTQPCEHGVLGWWAYLDELGTTVQTLPFADAGDDPIAQTHDTDASVLVDERPVYDRLSGDSVIVAPTGQADSSYSRQATRGARHRDYHNVAQGAYRVREELEAATDPTYCYLYVPSVDSLAHHAGVAHPETDAQLGSVLDALEREVVELLAPTVAERTLLVVTADHGEVDATPETTVDLRDVALDEHLRRDANGDPLRPLGGPRNLQFHAREGHRDALVEAIEAGLDPLDPVVMTREELLDADLFGDREPSDRFEQRCPDVLAVPRDGFADVTDEGLSYVGMHGGMHPDEMLVPFAAATVDLLQD</sequence>
<dbReference type="SUPFAM" id="SSF53649">
    <property type="entry name" value="Alkaline phosphatase-like"/>
    <property type="match status" value="1"/>
</dbReference>
<dbReference type="GO" id="GO:0016787">
    <property type="term" value="F:hydrolase activity"/>
    <property type="evidence" value="ECO:0007669"/>
    <property type="project" value="UniProtKB-ARBA"/>
</dbReference>
<accession>M0N8G8</accession>
<keyword evidence="2" id="KW-1185">Reference proteome</keyword>